<dbReference type="InterPro" id="IPR011711">
    <property type="entry name" value="GntR_C"/>
</dbReference>
<dbReference type="RefSeq" id="WP_203243011.1">
    <property type="nucleotide sequence ID" value="NZ_JAFBRH010000004.1"/>
</dbReference>
<proteinExistence type="predicted"/>
<gene>
    <name evidence="5" type="ORF">JQV55_16320</name>
</gene>
<dbReference type="SMART" id="SM00895">
    <property type="entry name" value="FCD"/>
    <property type="match status" value="1"/>
</dbReference>
<dbReference type="InterPro" id="IPR000524">
    <property type="entry name" value="Tscrpt_reg_HTH_GntR"/>
</dbReference>
<dbReference type="CDD" id="cd07377">
    <property type="entry name" value="WHTH_GntR"/>
    <property type="match status" value="1"/>
</dbReference>
<evidence type="ECO:0000313" key="5">
    <source>
        <dbReference type="EMBL" id="MBM1715135.1"/>
    </source>
</evidence>
<dbReference type="SUPFAM" id="SSF46785">
    <property type="entry name" value="Winged helix' DNA-binding domain"/>
    <property type="match status" value="1"/>
</dbReference>
<sequence length="251" mass="27096">MSKAFAASGFLAREATLSDQATEVLRHNIVNGIWAVGTMLPSETSLAGNLDVSRTVIREAVSRLKAEGMLSSQQGRGAFVASDRPRMGFAIPERDVESLRKLSQILELRLGLEIEAAAIAALRSSDQARAAIQAAADAFDNASGGGIPGVSQGVTTDLDFHRAICDATGNDYYLDFFNYLGASLRETMLVGRLQSVRRGSESNEAVREHHLIAQAITAGDATLARDRMRLHLEMSSERLLENLEPADDLPQ</sequence>
<dbReference type="Gene3D" id="1.10.10.10">
    <property type="entry name" value="Winged helix-like DNA-binding domain superfamily/Winged helix DNA-binding domain"/>
    <property type="match status" value="1"/>
</dbReference>
<evidence type="ECO:0000313" key="6">
    <source>
        <dbReference type="Proteomes" id="UP000732193"/>
    </source>
</evidence>
<evidence type="ECO:0000259" key="4">
    <source>
        <dbReference type="PROSITE" id="PS50949"/>
    </source>
</evidence>
<dbReference type="EMBL" id="JAFBRM010000004">
    <property type="protein sequence ID" value="MBM1715135.1"/>
    <property type="molecule type" value="Genomic_DNA"/>
</dbReference>
<dbReference type="Pfam" id="PF00392">
    <property type="entry name" value="GntR"/>
    <property type="match status" value="1"/>
</dbReference>
<keyword evidence="1" id="KW-0805">Transcription regulation</keyword>
<evidence type="ECO:0000256" key="3">
    <source>
        <dbReference type="ARBA" id="ARBA00023163"/>
    </source>
</evidence>
<dbReference type="Proteomes" id="UP000732193">
    <property type="component" value="Unassembled WGS sequence"/>
</dbReference>
<dbReference type="PRINTS" id="PR00035">
    <property type="entry name" value="HTHGNTR"/>
</dbReference>
<evidence type="ECO:0000256" key="2">
    <source>
        <dbReference type="ARBA" id="ARBA00023125"/>
    </source>
</evidence>
<dbReference type="GO" id="GO:0003700">
    <property type="term" value="F:DNA-binding transcription factor activity"/>
    <property type="evidence" value="ECO:0007669"/>
    <property type="project" value="InterPro"/>
</dbReference>
<dbReference type="PROSITE" id="PS50949">
    <property type="entry name" value="HTH_GNTR"/>
    <property type="match status" value="1"/>
</dbReference>
<dbReference type="PANTHER" id="PTHR43537:SF44">
    <property type="entry name" value="GNTR FAMILY REGULATORY PROTEIN"/>
    <property type="match status" value="1"/>
</dbReference>
<dbReference type="InterPro" id="IPR036388">
    <property type="entry name" value="WH-like_DNA-bd_sf"/>
</dbReference>
<protein>
    <submittedName>
        <fullName evidence="5">FadR family transcriptional regulator</fullName>
    </submittedName>
</protein>
<dbReference type="AlphaFoldDB" id="A0AAE2W0A7"/>
<dbReference type="PANTHER" id="PTHR43537">
    <property type="entry name" value="TRANSCRIPTIONAL REGULATOR, GNTR FAMILY"/>
    <property type="match status" value="1"/>
</dbReference>
<dbReference type="SUPFAM" id="SSF48008">
    <property type="entry name" value="GntR ligand-binding domain-like"/>
    <property type="match status" value="1"/>
</dbReference>
<keyword evidence="2" id="KW-0238">DNA-binding</keyword>
<evidence type="ECO:0000256" key="1">
    <source>
        <dbReference type="ARBA" id="ARBA00023015"/>
    </source>
</evidence>
<name>A0AAE2W0A7_9RHOB</name>
<keyword evidence="6" id="KW-1185">Reference proteome</keyword>
<accession>A0AAE2W0A7</accession>
<dbReference type="Pfam" id="PF07729">
    <property type="entry name" value="FCD"/>
    <property type="match status" value="1"/>
</dbReference>
<comment type="caution">
    <text evidence="5">The sequence shown here is derived from an EMBL/GenBank/DDBJ whole genome shotgun (WGS) entry which is preliminary data.</text>
</comment>
<dbReference type="InterPro" id="IPR036390">
    <property type="entry name" value="WH_DNA-bd_sf"/>
</dbReference>
<reference evidence="5 6" key="1">
    <citation type="submission" date="2021-01" db="EMBL/GenBank/DDBJ databases">
        <title>Diatom-associated Roseobacters Show Island Model of Population Structure.</title>
        <authorList>
            <person name="Qu L."/>
            <person name="Feng X."/>
            <person name="Chen Y."/>
            <person name="Li L."/>
            <person name="Wang X."/>
            <person name="Hu Z."/>
            <person name="Wang H."/>
            <person name="Luo H."/>
        </authorList>
    </citation>
    <scope>NUCLEOTIDE SEQUENCE [LARGE SCALE GENOMIC DNA]</scope>
    <source>
        <strain evidence="5 6">TR60-84</strain>
    </source>
</reference>
<dbReference type="InterPro" id="IPR008920">
    <property type="entry name" value="TF_FadR/GntR_C"/>
</dbReference>
<keyword evidence="3" id="KW-0804">Transcription</keyword>
<organism evidence="5 6">
    <name type="scientific">Sulfitobacter geojensis</name>
    <dbReference type="NCBI Taxonomy" id="1342299"/>
    <lineage>
        <taxon>Bacteria</taxon>
        <taxon>Pseudomonadati</taxon>
        <taxon>Pseudomonadota</taxon>
        <taxon>Alphaproteobacteria</taxon>
        <taxon>Rhodobacterales</taxon>
        <taxon>Roseobacteraceae</taxon>
        <taxon>Sulfitobacter</taxon>
    </lineage>
</organism>
<dbReference type="SMART" id="SM00345">
    <property type="entry name" value="HTH_GNTR"/>
    <property type="match status" value="1"/>
</dbReference>
<feature type="domain" description="HTH gntR-type" evidence="4">
    <location>
        <begin position="15"/>
        <end position="83"/>
    </location>
</feature>
<dbReference type="Gene3D" id="1.20.120.530">
    <property type="entry name" value="GntR ligand-binding domain-like"/>
    <property type="match status" value="1"/>
</dbReference>
<dbReference type="GO" id="GO:0003677">
    <property type="term" value="F:DNA binding"/>
    <property type="evidence" value="ECO:0007669"/>
    <property type="project" value="UniProtKB-KW"/>
</dbReference>